<evidence type="ECO:0000256" key="8">
    <source>
        <dbReference type="ARBA" id="ARBA00023242"/>
    </source>
</evidence>
<evidence type="ECO:0000256" key="7">
    <source>
        <dbReference type="ARBA" id="ARBA00023155"/>
    </source>
</evidence>
<keyword evidence="5 10" id="KW-0440">LIM domain</keyword>
<dbReference type="GO" id="GO:0000977">
    <property type="term" value="F:RNA polymerase II transcription regulatory region sequence-specific DNA binding"/>
    <property type="evidence" value="ECO:0007669"/>
    <property type="project" value="TreeGrafter"/>
</dbReference>
<comment type="subcellular location">
    <subcellularLocation>
        <location evidence="1 9 11">Nucleus</location>
    </subcellularLocation>
</comment>
<feature type="compositionally biased region" description="Low complexity" evidence="12">
    <location>
        <begin position="168"/>
        <end position="180"/>
    </location>
</feature>
<keyword evidence="6 9" id="KW-0238">DNA-binding</keyword>
<dbReference type="OrthoDB" id="9990008at2759"/>
<dbReference type="STRING" id="10195.A0A3M7T5K1"/>
<dbReference type="PROSITE" id="PS50071">
    <property type="entry name" value="HOMEOBOX_2"/>
    <property type="match status" value="1"/>
</dbReference>
<feature type="DNA-binding region" description="Homeobox" evidence="9">
    <location>
        <begin position="183"/>
        <end position="242"/>
    </location>
</feature>
<evidence type="ECO:0000313" key="16">
    <source>
        <dbReference type="Proteomes" id="UP000276133"/>
    </source>
</evidence>
<evidence type="ECO:0000256" key="10">
    <source>
        <dbReference type="PROSITE-ProRule" id="PRU00125"/>
    </source>
</evidence>
<keyword evidence="7 9" id="KW-0371">Homeobox</keyword>
<dbReference type="GO" id="GO:0005634">
    <property type="term" value="C:nucleus"/>
    <property type="evidence" value="ECO:0007669"/>
    <property type="project" value="UniProtKB-SubCell"/>
</dbReference>
<evidence type="ECO:0000256" key="9">
    <source>
        <dbReference type="PROSITE-ProRule" id="PRU00108"/>
    </source>
</evidence>
<dbReference type="Gene3D" id="1.10.10.60">
    <property type="entry name" value="Homeodomain-like"/>
    <property type="match status" value="1"/>
</dbReference>
<keyword evidence="2 10" id="KW-0479">Metal-binding</keyword>
<evidence type="ECO:0000256" key="2">
    <source>
        <dbReference type="ARBA" id="ARBA00022723"/>
    </source>
</evidence>
<dbReference type="FunFam" id="1.10.10.60:FF:000027">
    <property type="entry name" value="LIM/homeobox protein Lhx9"/>
    <property type="match status" value="1"/>
</dbReference>
<evidence type="ECO:0000259" key="13">
    <source>
        <dbReference type="PROSITE" id="PS50023"/>
    </source>
</evidence>
<evidence type="ECO:0000256" key="11">
    <source>
        <dbReference type="RuleBase" id="RU000682"/>
    </source>
</evidence>
<dbReference type="SMART" id="SM00132">
    <property type="entry name" value="LIM"/>
    <property type="match status" value="2"/>
</dbReference>
<evidence type="ECO:0000259" key="14">
    <source>
        <dbReference type="PROSITE" id="PS50071"/>
    </source>
</evidence>
<dbReference type="EMBL" id="REGN01000263">
    <property type="protein sequence ID" value="RNA43179.1"/>
    <property type="molecule type" value="Genomic_DNA"/>
</dbReference>
<evidence type="ECO:0000256" key="4">
    <source>
        <dbReference type="ARBA" id="ARBA00022833"/>
    </source>
</evidence>
<dbReference type="Proteomes" id="UP000276133">
    <property type="component" value="Unassembled WGS sequence"/>
</dbReference>
<gene>
    <name evidence="15" type="ORF">BpHYR1_021242</name>
</gene>
<dbReference type="InterPro" id="IPR001356">
    <property type="entry name" value="HD"/>
</dbReference>
<dbReference type="InterPro" id="IPR050453">
    <property type="entry name" value="LIM_Homeobox_TF"/>
</dbReference>
<proteinExistence type="predicted"/>
<evidence type="ECO:0000256" key="12">
    <source>
        <dbReference type="SAM" id="MobiDB-lite"/>
    </source>
</evidence>
<keyword evidence="16" id="KW-1185">Reference proteome</keyword>
<feature type="domain" description="LIM zinc-binding" evidence="13">
    <location>
        <begin position="65"/>
        <end position="128"/>
    </location>
</feature>
<sequence>MGIQNICWICSGQIVDMYFLTVGGQFTIHLECLKCSVCLQKLEMQSKCFVRRGRFFCAEHYESEASCAGCRAQLMASDYVIRPNSGQLYHFSCFRCARCRRQIEPGSKHAIINEAVYCSQHYRGREEPCADLNNSGDPFRHDQSFSSSSVDSSPLSLNPQLKPLDNRSGSSGAKTSASGSTRKKRLRTSFKHQQLRIMKAHFQINQNPDSKDLKELSERTGLQKRVLQVWFQNSRAKQRKSSTGQYAMFAGIVPRPANSEADSKQMEDASYGDEDQESNEDENLEYDVDDELNESNSKSVDENYSNAPSEQTQYFNQQSIFDFYNCF</sequence>
<feature type="compositionally biased region" description="Polar residues" evidence="12">
    <location>
        <begin position="294"/>
        <end position="312"/>
    </location>
</feature>
<keyword evidence="3" id="KW-0677">Repeat</keyword>
<dbReference type="GO" id="GO:0030182">
    <property type="term" value="P:neuron differentiation"/>
    <property type="evidence" value="ECO:0007669"/>
    <property type="project" value="TreeGrafter"/>
</dbReference>
<dbReference type="PROSITE" id="PS00478">
    <property type="entry name" value="LIM_DOMAIN_1"/>
    <property type="match status" value="1"/>
</dbReference>
<evidence type="ECO:0000256" key="3">
    <source>
        <dbReference type="ARBA" id="ARBA00022737"/>
    </source>
</evidence>
<accession>A0A3M7T5K1</accession>
<feature type="domain" description="Homeobox" evidence="14">
    <location>
        <begin position="181"/>
        <end position="241"/>
    </location>
</feature>
<dbReference type="CDD" id="cd00086">
    <property type="entry name" value="homeodomain"/>
    <property type="match status" value="1"/>
</dbReference>
<organism evidence="15 16">
    <name type="scientific">Brachionus plicatilis</name>
    <name type="common">Marine rotifer</name>
    <name type="synonym">Brachionus muelleri</name>
    <dbReference type="NCBI Taxonomy" id="10195"/>
    <lineage>
        <taxon>Eukaryota</taxon>
        <taxon>Metazoa</taxon>
        <taxon>Spiralia</taxon>
        <taxon>Gnathifera</taxon>
        <taxon>Rotifera</taxon>
        <taxon>Eurotatoria</taxon>
        <taxon>Monogononta</taxon>
        <taxon>Pseudotrocha</taxon>
        <taxon>Ploima</taxon>
        <taxon>Brachionidae</taxon>
        <taxon>Brachionus</taxon>
    </lineage>
</organism>
<dbReference type="SUPFAM" id="SSF46689">
    <property type="entry name" value="Homeodomain-like"/>
    <property type="match status" value="1"/>
</dbReference>
<dbReference type="PANTHER" id="PTHR24208:SF166">
    <property type="entry name" value="LIM HOMEOBOX TRANSCRIPTION FACTOR 1 ALPHA, ISOFORM B"/>
    <property type="match status" value="1"/>
</dbReference>
<keyword evidence="8 9" id="KW-0539">Nucleus</keyword>
<dbReference type="AlphaFoldDB" id="A0A3M7T5K1"/>
<dbReference type="Pfam" id="PF00046">
    <property type="entry name" value="Homeodomain"/>
    <property type="match status" value="1"/>
</dbReference>
<dbReference type="SMART" id="SM00389">
    <property type="entry name" value="HOX"/>
    <property type="match status" value="1"/>
</dbReference>
<keyword evidence="4 10" id="KW-0862">Zinc</keyword>
<feature type="region of interest" description="Disordered" evidence="12">
    <location>
        <begin position="140"/>
        <end position="187"/>
    </location>
</feature>
<dbReference type="InterPro" id="IPR017970">
    <property type="entry name" value="Homeobox_CS"/>
</dbReference>
<reference evidence="15 16" key="1">
    <citation type="journal article" date="2018" name="Sci. Rep.">
        <title>Genomic signatures of local adaptation to the degree of environmental predictability in rotifers.</title>
        <authorList>
            <person name="Franch-Gras L."/>
            <person name="Hahn C."/>
            <person name="Garcia-Roger E.M."/>
            <person name="Carmona M.J."/>
            <person name="Serra M."/>
            <person name="Gomez A."/>
        </authorList>
    </citation>
    <scope>NUCLEOTIDE SEQUENCE [LARGE SCALE GENOMIC DNA]</scope>
    <source>
        <strain evidence="15">HYR1</strain>
    </source>
</reference>
<evidence type="ECO:0000256" key="1">
    <source>
        <dbReference type="ARBA" id="ARBA00004123"/>
    </source>
</evidence>
<protein>
    <submittedName>
        <fullName evidence="15">LIM homeobox Lhx9</fullName>
    </submittedName>
</protein>
<dbReference type="Pfam" id="PF00412">
    <property type="entry name" value="LIM"/>
    <property type="match status" value="2"/>
</dbReference>
<dbReference type="GO" id="GO:0000981">
    <property type="term" value="F:DNA-binding transcription factor activity, RNA polymerase II-specific"/>
    <property type="evidence" value="ECO:0007669"/>
    <property type="project" value="InterPro"/>
</dbReference>
<evidence type="ECO:0000256" key="6">
    <source>
        <dbReference type="ARBA" id="ARBA00023125"/>
    </source>
</evidence>
<comment type="caution">
    <text evidence="15">The sequence shown here is derived from an EMBL/GenBank/DDBJ whole genome shotgun (WGS) entry which is preliminary data.</text>
</comment>
<name>A0A3M7T5K1_BRAPC</name>
<dbReference type="PANTHER" id="PTHR24208">
    <property type="entry name" value="LIM/HOMEOBOX PROTEIN LHX"/>
    <property type="match status" value="1"/>
</dbReference>
<feature type="compositionally biased region" description="Acidic residues" evidence="12">
    <location>
        <begin position="270"/>
        <end position="293"/>
    </location>
</feature>
<feature type="compositionally biased region" description="Low complexity" evidence="12">
    <location>
        <begin position="144"/>
        <end position="156"/>
    </location>
</feature>
<evidence type="ECO:0000256" key="5">
    <source>
        <dbReference type="ARBA" id="ARBA00023038"/>
    </source>
</evidence>
<dbReference type="PROSITE" id="PS00027">
    <property type="entry name" value="HOMEOBOX_1"/>
    <property type="match status" value="1"/>
</dbReference>
<dbReference type="InterPro" id="IPR009057">
    <property type="entry name" value="Homeodomain-like_sf"/>
</dbReference>
<dbReference type="InterPro" id="IPR001781">
    <property type="entry name" value="Znf_LIM"/>
</dbReference>
<dbReference type="Gene3D" id="2.10.110.10">
    <property type="entry name" value="Cysteine Rich Protein"/>
    <property type="match status" value="2"/>
</dbReference>
<evidence type="ECO:0000313" key="15">
    <source>
        <dbReference type="EMBL" id="RNA43179.1"/>
    </source>
</evidence>
<dbReference type="GO" id="GO:0046872">
    <property type="term" value="F:metal ion binding"/>
    <property type="evidence" value="ECO:0007669"/>
    <property type="project" value="UniProtKB-KW"/>
</dbReference>
<feature type="region of interest" description="Disordered" evidence="12">
    <location>
        <begin position="256"/>
        <end position="312"/>
    </location>
</feature>
<dbReference type="PROSITE" id="PS50023">
    <property type="entry name" value="LIM_DOMAIN_2"/>
    <property type="match status" value="1"/>
</dbReference>